<reference evidence="1 2" key="1">
    <citation type="submission" date="2019-08" db="EMBL/GenBank/DDBJ databases">
        <authorList>
            <person name="Peeters C."/>
        </authorList>
    </citation>
    <scope>NUCLEOTIDE SEQUENCE [LARGE SCALE GENOMIC DNA]</scope>
    <source>
        <strain evidence="1 2">LMG 31110</strain>
    </source>
</reference>
<dbReference type="Gene3D" id="3.30.70.100">
    <property type="match status" value="1"/>
</dbReference>
<dbReference type="EMBL" id="CABPSJ010000006">
    <property type="protein sequence ID" value="VVE39930.1"/>
    <property type="molecule type" value="Genomic_DNA"/>
</dbReference>
<sequence>MSLCVFLTATTRNGGAEHDNTASAASIHDLLDLVPGLQKLAIHLPVTAKADDPFIPAEDAPACSLQLHFGGIDTLESALTKGGALHSLLDPHSFPSFANCDWALQAMLTRRFPVDEPSQTCSYGIEKCTYLVSYEGPAENENAWHDHYIRNHPPLMAQLPGVREIEIYTRIDYLSSLPVERANHMQRNKTVFDSHHALRQALASPIRQRLRDDFLSLPTFSGRSPHYPMQTLEYSIS</sequence>
<evidence type="ECO:0000313" key="2">
    <source>
        <dbReference type="Proteomes" id="UP000337189"/>
    </source>
</evidence>
<accession>A0A5E4XUC1</accession>
<name>A0A5E4XUC1_9BURK</name>
<protein>
    <recommendedName>
        <fullName evidence="3">Ethyl tert-butyl ether degradation protein EthD</fullName>
    </recommendedName>
</protein>
<dbReference type="InterPro" id="IPR011008">
    <property type="entry name" value="Dimeric_a/b-barrel"/>
</dbReference>
<dbReference type="GO" id="GO:0016491">
    <property type="term" value="F:oxidoreductase activity"/>
    <property type="evidence" value="ECO:0007669"/>
    <property type="project" value="InterPro"/>
</dbReference>
<dbReference type="RefSeq" id="WP_048628149.1">
    <property type="nucleotide sequence ID" value="NZ_CABPSJ010000006.1"/>
</dbReference>
<dbReference type="AlphaFoldDB" id="A0A5E4XUC1"/>
<dbReference type="NCBIfam" id="TIGR02118">
    <property type="entry name" value="EthD family reductase"/>
    <property type="match status" value="1"/>
</dbReference>
<proteinExistence type="predicted"/>
<organism evidence="1 2">
    <name type="scientific">Pandoraea communis</name>
    <dbReference type="NCBI Taxonomy" id="2508297"/>
    <lineage>
        <taxon>Bacteria</taxon>
        <taxon>Pseudomonadati</taxon>
        <taxon>Pseudomonadota</taxon>
        <taxon>Betaproteobacteria</taxon>
        <taxon>Burkholderiales</taxon>
        <taxon>Burkholderiaceae</taxon>
        <taxon>Pandoraea</taxon>
    </lineage>
</organism>
<dbReference type="GeneID" id="47012652"/>
<dbReference type="SUPFAM" id="SSF54909">
    <property type="entry name" value="Dimeric alpha+beta barrel"/>
    <property type="match status" value="1"/>
</dbReference>
<evidence type="ECO:0000313" key="1">
    <source>
        <dbReference type="EMBL" id="VVE39930.1"/>
    </source>
</evidence>
<dbReference type="OrthoDB" id="8687889at2"/>
<gene>
    <name evidence="1" type="ORF">PCO31110_04149</name>
</gene>
<dbReference type="InterPro" id="IPR009799">
    <property type="entry name" value="EthD_dom"/>
</dbReference>
<evidence type="ECO:0008006" key="3">
    <source>
        <dbReference type="Google" id="ProtNLM"/>
    </source>
</evidence>
<dbReference type="Proteomes" id="UP000337189">
    <property type="component" value="Unassembled WGS sequence"/>
</dbReference>